<dbReference type="AlphaFoldDB" id="A0A372ZP32"/>
<gene>
    <name evidence="2" type="ORF">DR950_03700</name>
</gene>
<comment type="caution">
    <text evidence="2">The sequence shown here is derived from an EMBL/GenBank/DDBJ whole genome shotgun (WGS) entry which is preliminary data.</text>
</comment>
<feature type="region of interest" description="Disordered" evidence="1">
    <location>
        <begin position="298"/>
        <end position="342"/>
    </location>
</feature>
<evidence type="ECO:0000313" key="2">
    <source>
        <dbReference type="EMBL" id="RGD57015.1"/>
    </source>
</evidence>
<dbReference type="Proteomes" id="UP000263377">
    <property type="component" value="Unassembled WGS sequence"/>
</dbReference>
<keyword evidence="3" id="KW-1185">Reference proteome</keyword>
<name>A0A372ZP32_9ACTN</name>
<proteinExistence type="predicted"/>
<sequence>MNEYDGELPTRNLVFNTDLDRLLDLDRDDLGVPEQPGLWHRLRADRRPVAQRGLLCPICRDARPDQPEWMYLSFRRGRRIASHHNPHRRAHTAAQDEQREAYQERYARAAESDGHAVEIGAGTADGRRPAVLVTGADGRRFGFEPQLSYVSAQSVRRRNRLAREDGITAVWHTVDPNAPLIDQVHWVRTDNLPARAIREDRDLLLRGGVRTLQLLKCDRVSPRPCQVRGGGGRCGRWHPTWAVLVPRIDDFVRRVAGGVYVPITQRTRNGGPLRFWAPEADRRRFLANGGVLADRTDRPVIPRQRGADHPRVPERRRAPHRPPHRLLLPEDPYDPVGEPLTSDRVIPPVRREICSAGRIPCGAPGARLYPGGWYCDAHRPGAPG</sequence>
<dbReference type="EMBL" id="QVIG01000001">
    <property type="protein sequence ID" value="RGD57015.1"/>
    <property type="molecule type" value="Genomic_DNA"/>
</dbReference>
<accession>A0A372ZP32</accession>
<dbReference type="RefSeq" id="WP_117485718.1">
    <property type="nucleotide sequence ID" value="NZ_QVIG01000001.1"/>
</dbReference>
<evidence type="ECO:0000256" key="1">
    <source>
        <dbReference type="SAM" id="MobiDB-lite"/>
    </source>
</evidence>
<evidence type="ECO:0000313" key="3">
    <source>
        <dbReference type="Proteomes" id="UP000263377"/>
    </source>
</evidence>
<reference evidence="2 3" key="1">
    <citation type="submission" date="2018-08" db="EMBL/GenBank/DDBJ databases">
        <title>Diversity &amp; Physiological Properties of Lignin-Decomposing Actinobacteria from Soil.</title>
        <authorList>
            <person name="Roh S.G."/>
            <person name="Kim S.B."/>
        </authorList>
    </citation>
    <scope>NUCLEOTIDE SEQUENCE [LARGE SCALE GENOMIC DNA]</scope>
    <source>
        <strain evidence="2 3">MMS17-GH009</strain>
    </source>
</reference>
<organism evidence="2 3">
    <name type="scientific">Kitasatospora xanthocidica</name>
    <dbReference type="NCBI Taxonomy" id="83382"/>
    <lineage>
        <taxon>Bacteria</taxon>
        <taxon>Bacillati</taxon>
        <taxon>Actinomycetota</taxon>
        <taxon>Actinomycetes</taxon>
        <taxon>Kitasatosporales</taxon>
        <taxon>Streptomycetaceae</taxon>
        <taxon>Kitasatospora</taxon>
    </lineage>
</organism>
<feature type="compositionally biased region" description="Basic and acidic residues" evidence="1">
    <location>
        <begin position="298"/>
        <end position="316"/>
    </location>
</feature>
<protein>
    <submittedName>
        <fullName evidence="2">Uncharacterized protein</fullName>
    </submittedName>
</protein>